<sequence length="353" mass="38615">VNSSRSLTARRQLVTGRRQLGVRRYSLRYPLPRNNGTFAPALPWNARNLSRSFEVVFVKQFNMSGSAMVRADEAAMIVSWLKVHSKSIQCSTYRQIYCTSPPRARPRVFVHVKRPCYCFEGQLGAGLHALDSVDSLLWAGGLAEAVAHVPGVAAFQGFFTNTALMQAGTQFAVASSNLSAAVSLVPHHHSNFLKRVARPHRSGSLVGIFGTGDSQWLAGRLTTCLQGSVSGYLRVVSQADLSCPLEEVQGPVQRGDCHARRLQALDLGVVWFQDETNQPDAPRDAVEREKPAQRLVNVLAVGLPAVGYAGYAGHRDVLRGAQHLRLAANVEELCVLARALLQDIKLRKLASEE</sequence>
<reference evidence="1" key="1">
    <citation type="submission" date="2021-02" db="EMBL/GenBank/DDBJ databases">
        <authorList>
            <person name="Dougan E. K."/>
            <person name="Rhodes N."/>
            <person name="Thang M."/>
            <person name="Chan C."/>
        </authorList>
    </citation>
    <scope>NUCLEOTIDE SEQUENCE</scope>
</reference>
<proteinExistence type="predicted"/>
<feature type="non-terminal residue" evidence="1">
    <location>
        <position position="353"/>
    </location>
</feature>
<organism evidence="1 2">
    <name type="scientific">Polarella glacialis</name>
    <name type="common">Dinoflagellate</name>
    <dbReference type="NCBI Taxonomy" id="89957"/>
    <lineage>
        <taxon>Eukaryota</taxon>
        <taxon>Sar</taxon>
        <taxon>Alveolata</taxon>
        <taxon>Dinophyceae</taxon>
        <taxon>Suessiales</taxon>
        <taxon>Suessiaceae</taxon>
        <taxon>Polarella</taxon>
    </lineage>
</organism>
<evidence type="ECO:0000313" key="1">
    <source>
        <dbReference type="EMBL" id="CAE8596806.1"/>
    </source>
</evidence>
<feature type="non-terminal residue" evidence="1">
    <location>
        <position position="1"/>
    </location>
</feature>
<name>A0A813EE05_POLGL</name>
<dbReference type="Proteomes" id="UP000654075">
    <property type="component" value="Unassembled WGS sequence"/>
</dbReference>
<dbReference type="EMBL" id="CAJNNV010008933">
    <property type="protein sequence ID" value="CAE8596806.1"/>
    <property type="molecule type" value="Genomic_DNA"/>
</dbReference>
<evidence type="ECO:0000313" key="2">
    <source>
        <dbReference type="Proteomes" id="UP000654075"/>
    </source>
</evidence>
<comment type="caution">
    <text evidence="1">The sequence shown here is derived from an EMBL/GenBank/DDBJ whole genome shotgun (WGS) entry which is preliminary data.</text>
</comment>
<accession>A0A813EE05</accession>
<keyword evidence="2" id="KW-1185">Reference proteome</keyword>
<protein>
    <submittedName>
        <fullName evidence="1">Uncharacterized protein</fullName>
    </submittedName>
</protein>
<dbReference type="AlphaFoldDB" id="A0A813EE05"/>
<gene>
    <name evidence="1" type="ORF">PGLA1383_LOCUS15266</name>
</gene>